<dbReference type="GO" id="GO:0140359">
    <property type="term" value="F:ABC-type transporter activity"/>
    <property type="evidence" value="ECO:0007669"/>
    <property type="project" value="InterPro"/>
</dbReference>
<evidence type="ECO:0000256" key="4">
    <source>
        <dbReference type="ARBA" id="ARBA00023136"/>
    </source>
</evidence>
<dbReference type="Pfam" id="PF01061">
    <property type="entry name" value="ABC2_membrane"/>
    <property type="match status" value="1"/>
</dbReference>
<comment type="subcellular location">
    <subcellularLocation>
        <location evidence="5">Cell membrane</location>
        <topology evidence="5">Multi-pass membrane protein</topology>
    </subcellularLocation>
    <subcellularLocation>
        <location evidence="1">Membrane</location>
        <topology evidence="1">Multi-pass membrane protein</topology>
    </subcellularLocation>
</comment>
<keyword evidence="4 5" id="KW-0472">Membrane</keyword>
<dbReference type="GO" id="GO:0005886">
    <property type="term" value="C:plasma membrane"/>
    <property type="evidence" value="ECO:0007669"/>
    <property type="project" value="UniProtKB-SubCell"/>
</dbReference>
<dbReference type="PANTHER" id="PTHR43229">
    <property type="entry name" value="NODULATION PROTEIN J"/>
    <property type="match status" value="1"/>
</dbReference>
<feature type="transmembrane region" description="Helical" evidence="5">
    <location>
        <begin position="53"/>
        <end position="71"/>
    </location>
</feature>
<keyword evidence="2 5" id="KW-0812">Transmembrane</keyword>
<evidence type="ECO:0000256" key="1">
    <source>
        <dbReference type="ARBA" id="ARBA00004141"/>
    </source>
</evidence>
<evidence type="ECO:0000256" key="5">
    <source>
        <dbReference type="RuleBase" id="RU361157"/>
    </source>
</evidence>
<dbReference type="InterPro" id="IPR047817">
    <property type="entry name" value="ABC2_TM_bact-type"/>
</dbReference>
<evidence type="ECO:0000256" key="3">
    <source>
        <dbReference type="ARBA" id="ARBA00022989"/>
    </source>
</evidence>
<comment type="similarity">
    <text evidence="5">Belongs to the ABC-2 integral membrane protein family.</text>
</comment>
<protein>
    <recommendedName>
        <fullName evidence="5">Transport permease protein</fullName>
    </recommendedName>
</protein>
<dbReference type="Proteomes" id="UP000509410">
    <property type="component" value="Chromosome"/>
</dbReference>
<feature type="transmembrane region" description="Helical" evidence="5">
    <location>
        <begin position="21"/>
        <end position="41"/>
    </location>
</feature>
<keyword evidence="3 5" id="KW-1133">Transmembrane helix</keyword>
<dbReference type="InterPro" id="IPR051784">
    <property type="entry name" value="Nod_factor_ABC_transporter"/>
</dbReference>
<sequence>MRNLKAMIVCELKTFIREPMGATFIIVFPLIMFISTIVLQGKSVIQSTLPGNIGMTIAAAGLLGVTINLAMNRENKVLKRLQTTGLSSLTLICADYVVLCVFSVLGILAQLIIALIINGVFSTNYTLFIIDLIISSIYFFALAFFIGSYVKEVKSVHAITSTLFTVMLIFSGTTFPLDNMPTLTKAISSILPLTQVNLLLQSDLIGTDYKFRIASYVYIFISTIVFLSIGKKTFKWG</sequence>
<gene>
    <name evidence="7" type="ORF">FFV08_10815</name>
</gene>
<keyword evidence="5" id="KW-1003">Cell membrane</keyword>
<proteinExistence type="inferred from homology"/>
<name>A0A7H8V8Z8_STRSA</name>
<feature type="domain" description="ABC transmembrane type-2" evidence="6">
    <location>
        <begin position="10"/>
        <end position="237"/>
    </location>
</feature>
<feature type="transmembrane region" description="Helical" evidence="5">
    <location>
        <begin position="213"/>
        <end position="230"/>
    </location>
</feature>
<evidence type="ECO:0000256" key="2">
    <source>
        <dbReference type="ARBA" id="ARBA00022692"/>
    </source>
</evidence>
<feature type="transmembrane region" description="Helical" evidence="5">
    <location>
        <begin position="127"/>
        <end position="146"/>
    </location>
</feature>
<dbReference type="PANTHER" id="PTHR43229:SF3">
    <property type="entry name" value="ABC-TYPE MULTIDRUG TRANSPORT SYSTEM, PERMEASE COMPONENT"/>
    <property type="match status" value="1"/>
</dbReference>
<dbReference type="InterPro" id="IPR013525">
    <property type="entry name" value="ABC2_TM"/>
</dbReference>
<feature type="transmembrane region" description="Helical" evidence="5">
    <location>
        <begin position="92"/>
        <end position="121"/>
    </location>
</feature>
<keyword evidence="5" id="KW-0813">Transport</keyword>
<reference evidence="7 8" key="1">
    <citation type="submission" date="2019-05" db="EMBL/GenBank/DDBJ databases">
        <title>The organization of the Streptococcus sanguinis genomes.</title>
        <authorList>
            <person name="Wu C.H."/>
            <person name="Chen Y.Y.M."/>
            <person name="Wang H.Y."/>
        </authorList>
    </citation>
    <scope>NUCLEOTIDE SEQUENCE [LARGE SCALE GENOMIC DNA]</scope>
    <source>
        <strain evidence="7 8">CGMH010</strain>
    </source>
</reference>
<organism evidence="7 8">
    <name type="scientific">Streptococcus sanguinis</name>
    <dbReference type="NCBI Taxonomy" id="1305"/>
    <lineage>
        <taxon>Bacteria</taxon>
        <taxon>Bacillati</taxon>
        <taxon>Bacillota</taxon>
        <taxon>Bacilli</taxon>
        <taxon>Lactobacillales</taxon>
        <taxon>Streptococcaceae</taxon>
        <taxon>Streptococcus</taxon>
    </lineage>
</organism>
<dbReference type="AlphaFoldDB" id="A0A7H8V8Z8"/>
<evidence type="ECO:0000313" key="7">
    <source>
        <dbReference type="EMBL" id="QLB53036.1"/>
    </source>
</evidence>
<dbReference type="PROSITE" id="PS51012">
    <property type="entry name" value="ABC_TM2"/>
    <property type="match status" value="1"/>
</dbReference>
<evidence type="ECO:0000259" key="6">
    <source>
        <dbReference type="PROSITE" id="PS51012"/>
    </source>
</evidence>
<evidence type="ECO:0000313" key="8">
    <source>
        <dbReference type="Proteomes" id="UP000509410"/>
    </source>
</evidence>
<dbReference type="EMBL" id="CP040556">
    <property type="protein sequence ID" value="QLB53036.1"/>
    <property type="molecule type" value="Genomic_DNA"/>
</dbReference>
<accession>A0A7H8V8Z8</accession>
<feature type="transmembrane region" description="Helical" evidence="5">
    <location>
        <begin position="158"/>
        <end position="177"/>
    </location>
</feature>